<dbReference type="Proteomes" id="UP000253383">
    <property type="component" value="Unassembled WGS sequence"/>
</dbReference>
<dbReference type="AlphaFoldDB" id="A0A368JH62"/>
<protein>
    <submittedName>
        <fullName evidence="1">Uncharacterized protein</fullName>
    </submittedName>
</protein>
<reference evidence="1 2" key="1">
    <citation type="submission" date="2018-07" db="EMBL/GenBank/DDBJ databases">
        <title>Genome analysis of Larkinella rosea.</title>
        <authorList>
            <person name="Zhou Z."/>
            <person name="Wang G."/>
        </authorList>
    </citation>
    <scope>NUCLEOTIDE SEQUENCE [LARGE SCALE GENOMIC DNA]</scope>
    <source>
        <strain evidence="2">zzj9</strain>
    </source>
</reference>
<gene>
    <name evidence="1" type="ORF">DUE52_23335</name>
</gene>
<keyword evidence="2" id="KW-1185">Reference proteome</keyword>
<name>A0A368JH62_9BACT</name>
<accession>A0A368JH62</accession>
<sequence>MSKEDSMLLTPWGDRVHFHARDNIQAVRIIRLVSENEQPFAYYLTLAVVDEAGLVLWSEELSSFARPDKPQVAVIERDFAVWESLQISVNQTEGGEAMVQSNREPVDFLIRLYYTTNPETPLNDAGT</sequence>
<dbReference type="RefSeq" id="WP_114408484.1">
    <property type="nucleotide sequence ID" value="NZ_QOWE01000022.1"/>
</dbReference>
<dbReference type="OrthoDB" id="958714at2"/>
<evidence type="ECO:0000313" key="1">
    <source>
        <dbReference type="EMBL" id="RCR66997.1"/>
    </source>
</evidence>
<evidence type="ECO:0000313" key="2">
    <source>
        <dbReference type="Proteomes" id="UP000253383"/>
    </source>
</evidence>
<dbReference type="EMBL" id="QOWE01000022">
    <property type="protein sequence ID" value="RCR66997.1"/>
    <property type="molecule type" value="Genomic_DNA"/>
</dbReference>
<organism evidence="1 2">
    <name type="scientific">Larkinella punicea</name>
    <dbReference type="NCBI Taxonomy" id="2315727"/>
    <lineage>
        <taxon>Bacteria</taxon>
        <taxon>Pseudomonadati</taxon>
        <taxon>Bacteroidota</taxon>
        <taxon>Cytophagia</taxon>
        <taxon>Cytophagales</taxon>
        <taxon>Spirosomataceae</taxon>
        <taxon>Larkinella</taxon>
    </lineage>
</organism>
<comment type="caution">
    <text evidence="1">The sequence shown here is derived from an EMBL/GenBank/DDBJ whole genome shotgun (WGS) entry which is preliminary data.</text>
</comment>
<proteinExistence type="predicted"/>